<gene>
    <name evidence="2" type="ORF">K435DRAFT_864784</name>
</gene>
<evidence type="ECO:0000313" key="3">
    <source>
        <dbReference type="Proteomes" id="UP000297245"/>
    </source>
</evidence>
<dbReference type="InterPro" id="IPR036865">
    <property type="entry name" value="CRAL-TRIO_dom_sf"/>
</dbReference>
<accession>A0A4S8LL53</accession>
<organism evidence="2 3">
    <name type="scientific">Dendrothele bispora (strain CBS 962.96)</name>
    <dbReference type="NCBI Taxonomy" id="1314807"/>
    <lineage>
        <taxon>Eukaryota</taxon>
        <taxon>Fungi</taxon>
        <taxon>Dikarya</taxon>
        <taxon>Basidiomycota</taxon>
        <taxon>Agaricomycotina</taxon>
        <taxon>Agaricomycetes</taxon>
        <taxon>Agaricomycetidae</taxon>
        <taxon>Agaricales</taxon>
        <taxon>Agaricales incertae sedis</taxon>
        <taxon>Dendrothele</taxon>
    </lineage>
</organism>
<proteinExistence type="predicted"/>
<sequence>MLSTTGSHIYFKAISLIASASNSVRHGLSCVLCESVCDRTETLMLRKDNTSRKILLEIIITWIQTPDPNLDVQYELNMACLRTIIKLLDRLQLDSPEAANDLGPPLEPPKPSMQYSKEHRLYKDLMARQKDKSTDAVQHIFVSTDLSSDPHDPVYFMLRSNKIDVEALDLELLMYHMFKLLLSPEYQDAYVEMVVDCTDLTSISELPIPWKMSRTHILNPNMLTQKYLRRLQFLFWQSKDISDLLPHVPATVIESPALNDPLSLEKEPSNLFAEVTMKIDQNRVPINLTIGITHRRITSIRAVNVSPEIACKSTDIILLADFHVFRGWLVNAFSTKDKNDAWVYVLVSNNGQACKIGCTRRTPELRLTEWRRKHTLKEFKLVYSIAVNVNVMFDVEREAHHQILNYADKIEGRCPDCPIEHREEFVFKPGFSWINARDAVENAKKIVG</sequence>
<evidence type="ECO:0000313" key="2">
    <source>
        <dbReference type="EMBL" id="THU89907.1"/>
    </source>
</evidence>
<dbReference type="EMBL" id="ML179352">
    <property type="protein sequence ID" value="THU89907.1"/>
    <property type="molecule type" value="Genomic_DNA"/>
</dbReference>
<dbReference type="OrthoDB" id="28245at2759"/>
<reference evidence="2 3" key="1">
    <citation type="journal article" date="2019" name="Nat. Ecol. Evol.">
        <title>Megaphylogeny resolves global patterns of mushroom evolution.</title>
        <authorList>
            <person name="Varga T."/>
            <person name="Krizsan K."/>
            <person name="Foldi C."/>
            <person name="Dima B."/>
            <person name="Sanchez-Garcia M."/>
            <person name="Sanchez-Ramirez S."/>
            <person name="Szollosi G.J."/>
            <person name="Szarkandi J.G."/>
            <person name="Papp V."/>
            <person name="Albert L."/>
            <person name="Andreopoulos W."/>
            <person name="Angelini C."/>
            <person name="Antonin V."/>
            <person name="Barry K.W."/>
            <person name="Bougher N.L."/>
            <person name="Buchanan P."/>
            <person name="Buyck B."/>
            <person name="Bense V."/>
            <person name="Catcheside P."/>
            <person name="Chovatia M."/>
            <person name="Cooper J."/>
            <person name="Damon W."/>
            <person name="Desjardin D."/>
            <person name="Finy P."/>
            <person name="Geml J."/>
            <person name="Haridas S."/>
            <person name="Hughes K."/>
            <person name="Justo A."/>
            <person name="Karasinski D."/>
            <person name="Kautmanova I."/>
            <person name="Kiss B."/>
            <person name="Kocsube S."/>
            <person name="Kotiranta H."/>
            <person name="LaButti K.M."/>
            <person name="Lechner B.E."/>
            <person name="Liimatainen K."/>
            <person name="Lipzen A."/>
            <person name="Lukacs Z."/>
            <person name="Mihaltcheva S."/>
            <person name="Morgado L.N."/>
            <person name="Niskanen T."/>
            <person name="Noordeloos M.E."/>
            <person name="Ohm R.A."/>
            <person name="Ortiz-Santana B."/>
            <person name="Ovrebo C."/>
            <person name="Racz N."/>
            <person name="Riley R."/>
            <person name="Savchenko A."/>
            <person name="Shiryaev A."/>
            <person name="Soop K."/>
            <person name="Spirin V."/>
            <person name="Szebenyi C."/>
            <person name="Tomsovsky M."/>
            <person name="Tulloss R.E."/>
            <person name="Uehling J."/>
            <person name="Grigoriev I.V."/>
            <person name="Vagvolgyi C."/>
            <person name="Papp T."/>
            <person name="Martin F.M."/>
            <person name="Miettinen O."/>
            <person name="Hibbett D.S."/>
            <person name="Nagy L.G."/>
        </authorList>
    </citation>
    <scope>NUCLEOTIDE SEQUENCE [LARGE SCALE GENOMIC DNA]</scope>
    <source>
        <strain evidence="2 3">CBS 962.96</strain>
    </source>
</reference>
<evidence type="ECO:0000259" key="1">
    <source>
        <dbReference type="Pfam" id="PF10544"/>
    </source>
</evidence>
<keyword evidence="3" id="KW-1185">Reference proteome</keyword>
<dbReference type="AlphaFoldDB" id="A0A4S8LL53"/>
<dbReference type="Gene3D" id="3.40.525.10">
    <property type="entry name" value="CRAL-TRIO lipid binding domain"/>
    <property type="match status" value="1"/>
</dbReference>
<dbReference type="InterPro" id="IPR018306">
    <property type="entry name" value="Phage_T5_Orf172_DNA-bd"/>
</dbReference>
<name>A0A4S8LL53_DENBC</name>
<protein>
    <recommendedName>
        <fullName evidence="1">Bacteriophage T5 Orf172 DNA-binding domain-containing protein</fullName>
    </recommendedName>
</protein>
<dbReference type="Proteomes" id="UP000297245">
    <property type="component" value="Unassembled WGS sequence"/>
</dbReference>
<feature type="domain" description="Bacteriophage T5 Orf172 DNA-binding" evidence="1">
    <location>
        <begin position="342"/>
        <end position="428"/>
    </location>
</feature>
<dbReference type="Pfam" id="PF10544">
    <property type="entry name" value="T5orf172"/>
    <property type="match status" value="1"/>
</dbReference>